<evidence type="ECO:0000256" key="1">
    <source>
        <dbReference type="ARBA" id="ARBA00004613"/>
    </source>
</evidence>
<dbReference type="GO" id="GO:0005179">
    <property type="term" value="F:hormone activity"/>
    <property type="evidence" value="ECO:0007669"/>
    <property type="project" value="InterPro"/>
</dbReference>
<dbReference type="GO" id="GO:0005576">
    <property type="term" value="C:extracellular region"/>
    <property type="evidence" value="ECO:0007669"/>
    <property type="project" value="UniProtKB-SubCell"/>
</dbReference>
<evidence type="ECO:0000256" key="3">
    <source>
        <dbReference type="ARBA" id="ARBA00022525"/>
    </source>
</evidence>
<comment type="similarity">
    <text evidence="2">Belongs to the molluscan ELH family.</text>
</comment>
<name>Q9TWW4_LYMST</name>
<organism>
    <name type="scientific">Lymnaea stagnalis</name>
    <name type="common">Great pond snail</name>
    <name type="synonym">Helix stagnalis</name>
    <dbReference type="NCBI Taxonomy" id="6523"/>
    <lineage>
        <taxon>Eukaryota</taxon>
        <taxon>Metazoa</taxon>
        <taxon>Spiralia</taxon>
        <taxon>Lophotrochozoa</taxon>
        <taxon>Mollusca</taxon>
        <taxon>Gastropoda</taxon>
        <taxon>Heterobranchia</taxon>
        <taxon>Euthyneura</taxon>
        <taxon>Panpulmonata</taxon>
        <taxon>Hygrophila</taxon>
        <taxon>Lymnaeoidea</taxon>
        <taxon>Lymnaeidae</taxon>
        <taxon>Lymnaea</taxon>
    </lineage>
</organism>
<reference key="1">
    <citation type="journal article" date="1992" name="Peptides">
        <title>Purification and chemical characterization of caudodorsal cell hormone-II from the egg-laying controlling caudodorsal cells of Lymnaea stagnalis.</title>
        <authorList>
            <person name="Li K.W."/>
            <person name="Geraerts W.P."/>
            <person name="Joosse J."/>
        </authorList>
    </citation>
    <scope>PROTEIN SEQUENCE</scope>
</reference>
<keyword evidence="3" id="KW-0964">Secreted</keyword>
<evidence type="ECO:0000256" key="5">
    <source>
        <dbReference type="ARBA" id="ARBA00023320"/>
    </source>
</evidence>
<dbReference type="AlphaFoldDB" id="Q9TWW4"/>
<proteinExistence type="inferred from homology"/>
<keyword evidence="5" id="KW-0527">Neuropeptide</keyword>
<protein>
    <submittedName>
        <fullName>Caudodorsal cell hormone-II, CDCH-II</fullName>
    </submittedName>
</protein>
<keyword evidence="4" id="KW-0027">Amidation</keyword>
<evidence type="ECO:0000256" key="2">
    <source>
        <dbReference type="ARBA" id="ARBA00007604"/>
    </source>
</evidence>
<accession>Q9TWW4</accession>
<dbReference type="GO" id="GO:0007218">
    <property type="term" value="P:neuropeptide signaling pathway"/>
    <property type="evidence" value="ECO:0007669"/>
    <property type="project" value="UniProtKB-KW"/>
</dbReference>
<sequence length="44" mass="5441">SITNDLRAIADSYLYDQHKLREQQEENLRRRFYELSLRPYPDNL</sequence>
<dbReference type="InterPro" id="IPR003424">
    <property type="entry name" value="ELH"/>
</dbReference>
<evidence type="ECO:0000256" key="4">
    <source>
        <dbReference type="ARBA" id="ARBA00022815"/>
    </source>
</evidence>
<dbReference type="Pfam" id="PF02323">
    <property type="entry name" value="ELH"/>
    <property type="match status" value="1"/>
</dbReference>
<comment type="subcellular location">
    <subcellularLocation>
        <location evidence="1">Secreted</location>
    </subcellularLocation>
</comment>